<dbReference type="InterPro" id="IPR023198">
    <property type="entry name" value="PGP-like_dom2"/>
</dbReference>
<feature type="domain" description="LUD" evidence="1">
    <location>
        <begin position="223"/>
        <end position="405"/>
    </location>
</feature>
<keyword evidence="2" id="KW-0378">Hydrolase</keyword>
<evidence type="ECO:0000313" key="3">
    <source>
        <dbReference type="Proteomes" id="UP001298753"/>
    </source>
</evidence>
<gene>
    <name evidence="2" type="ORF">LKD22_03115</name>
</gene>
<dbReference type="Pfam" id="PF02589">
    <property type="entry name" value="LUD_dom"/>
    <property type="match status" value="1"/>
</dbReference>
<keyword evidence="3" id="KW-1185">Reference proteome</keyword>
<protein>
    <submittedName>
        <fullName evidence="2">HAD-IA family hydrolase</fullName>
    </submittedName>
</protein>
<dbReference type="SUPFAM" id="SSF100950">
    <property type="entry name" value="NagB/RpiA/CoA transferase-like"/>
    <property type="match status" value="1"/>
</dbReference>
<dbReference type="PANTHER" id="PTHR43434">
    <property type="entry name" value="PHOSPHOGLYCOLATE PHOSPHATASE"/>
    <property type="match status" value="1"/>
</dbReference>
<dbReference type="Gene3D" id="1.10.150.240">
    <property type="entry name" value="Putative phosphatase, domain 2"/>
    <property type="match status" value="1"/>
</dbReference>
<comment type="caution">
    <text evidence="2">The sequence shown here is derived from an EMBL/GenBank/DDBJ whole genome shotgun (WGS) entry which is preliminary data.</text>
</comment>
<dbReference type="GO" id="GO:0008967">
    <property type="term" value="F:phosphoglycolate phosphatase activity"/>
    <property type="evidence" value="ECO:0007669"/>
    <property type="project" value="TreeGrafter"/>
</dbReference>
<dbReference type="EMBL" id="JAJEPX010000005">
    <property type="protein sequence ID" value="MCC2176129.1"/>
    <property type="molecule type" value="Genomic_DNA"/>
</dbReference>
<dbReference type="InterPro" id="IPR023214">
    <property type="entry name" value="HAD_sf"/>
</dbReference>
<dbReference type="SFLD" id="SFLDS00003">
    <property type="entry name" value="Haloacid_Dehalogenase"/>
    <property type="match status" value="1"/>
</dbReference>
<accession>A0AAW4VZM6</accession>
<dbReference type="InterPro" id="IPR050155">
    <property type="entry name" value="HAD-like_hydrolase_sf"/>
</dbReference>
<dbReference type="GO" id="GO:0006281">
    <property type="term" value="P:DNA repair"/>
    <property type="evidence" value="ECO:0007669"/>
    <property type="project" value="TreeGrafter"/>
</dbReference>
<dbReference type="InterPro" id="IPR036412">
    <property type="entry name" value="HAD-like_sf"/>
</dbReference>
<dbReference type="InterPro" id="IPR037171">
    <property type="entry name" value="NagB/RpiA_transferase-like"/>
</dbReference>
<dbReference type="SFLD" id="SFLDG01129">
    <property type="entry name" value="C1.5:_HAD__Beta-PGM__Phosphata"/>
    <property type="match status" value="1"/>
</dbReference>
<dbReference type="SUPFAM" id="SSF56784">
    <property type="entry name" value="HAD-like"/>
    <property type="match status" value="1"/>
</dbReference>
<dbReference type="Proteomes" id="UP001298753">
    <property type="component" value="Unassembled WGS sequence"/>
</dbReference>
<dbReference type="GO" id="GO:0005829">
    <property type="term" value="C:cytosol"/>
    <property type="evidence" value="ECO:0007669"/>
    <property type="project" value="TreeGrafter"/>
</dbReference>
<dbReference type="InterPro" id="IPR006439">
    <property type="entry name" value="HAD-SF_hydro_IA"/>
</dbReference>
<dbReference type="PANTHER" id="PTHR43434:SF1">
    <property type="entry name" value="PHOSPHOGLYCOLATE PHOSPHATASE"/>
    <property type="match status" value="1"/>
</dbReference>
<dbReference type="AlphaFoldDB" id="A0AAW4VZM6"/>
<dbReference type="Pfam" id="PF13419">
    <property type="entry name" value="HAD_2"/>
    <property type="match status" value="1"/>
</dbReference>
<dbReference type="InterPro" id="IPR003741">
    <property type="entry name" value="LUD_dom"/>
</dbReference>
<name>A0AAW4VZM6_9FIRM</name>
<reference evidence="2 3" key="1">
    <citation type="submission" date="2021-10" db="EMBL/GenBank/DDBJ databases">
        <title>Anaerobic single-cell dispensing facilitates the cultivation of human gut bacteria.</title>
        <authorList>
            <person name="Afrizal A."/>
        </authorList>
    </citation>
    <scope>NUCLEOTIDE SEQUENCE [LARGE SCALE GENOMIC DNA]</scope>
    <source>
        <strain evidence="2 3">CLA-AA-H270</strain>
    </source>
</reference>
<dbReference type="GeneID" id="98660963"/>
<dbReference type="InterPro" id="IPR041492">
    <property type="entry name" value="HAD_2"/>
</dbReference>
<dbReference type="RefSeq" id="WP_227600204.1">
    <property type="nucleotide sequence ID" value="NZ_JAJEPX010000005.1"/>
</dbReference>
<dbReference type="Gene3D" id="3.40.50.1000">
    <property type="entry name" value="HAD superfamily/HAD-like"/>
    <property type="match status" value="1"/>
</dbReference>
<dbReference type="NCBIfam" id="TIGR01509">
    <property type="entry name" value="HAD-SF-IA-v3"/>
    <property type="match status" value="1"/>
</dbReference>
<sequence>MKMTTAIFDLDGTLLNSLGDLCDSVTYAVEKHGFPPVSMEQTRIRIGNGVRKLVERSIPEESRTDEMIDICLADFRAFYGEHMMNRTHPYEGIVSVLEMLKENGVTVGVLSNKYDSAAKALIEHYFGDLVSITYGERPNIPRKPDPTSVLQLLDELGGDKETTLYIGDSATDMQTAVNAGLTAIGVAWGFRSAEELRAFGADALAYEPSDLLPLFEYGVPDVSKAEKALTGYGFGFHYFATKDEAVSYLRDTCAGKSVSMGGSMTMKQLGFPENFADSTDVHWHWIDKGVYCQTPDVYLSSANGLSETGEIVNIDGKCNRVAATLFGPKRCIFVCGVNKLRPDLQSAIERARNIAAPLNAKRLNRKTPCAVDGRCHDCKSPERICRAMVIHMGVPSGFESCEVVLIGEKLGF</sequence>
<evidence type="ECO:0000259" key="1">
    <source>
        <dbReference type="Pfam" id="PF02589"/>
    </source>
</evidence>
<evidence type="ECO:0000313" key="2">
    <source>
        <dbReference type="EMBL" id="MCC2176129.1"/>
    </source>
</evidence>
<proteinExistence type="predicted"/>
<dbReference type="NCBIfam" id="TIGR01549">
    <property type="entry name" value="HAD-SF-IA-v1"/>
    <property type="match status" value="1"/>
</dbReference>
<organism evidence="2 3">
    <name type="scientific">Agathobaculum butyriciproducens</name>
    <dbReference type="NCBI Taxonomy" id="1628085"/>
    <lineage>
        <taxon>Bacteria</taxon>
        <taxon>Bacillati</taxon>
        <taxon>Bacillota</taxon>
        <taxon>Clostridia</taxon>
        <taxon>Eubacteriales</taxon>
        <taxon>Butyricicoccaceae</taxon>
        <taxon>Agathobaculum</taxon>
    </lineage>
</organism>